<dbReference type="GO" id="GO:0016020">
    <property type="term" value="C:membrane"/>
    <property type="evidence" value="ECO:0007669"/>
    <property type="project" value="UniProtKB-SubCell"/>
</dbReference>
<dbReference type="OrthoDB" id="8188647at2759"/>
<keyword evidence="9" id="KW-0732">Signal</keyword>
<feature type="signal peptide" evidence="9">
    <location>
        <begin position="1"/>
        <end position="19"/>
    </location>
</feature>
<proteinExistence type="inferred from homology"/>
<name>A0A9R1SXE4_9HYME</name>
<evidence type="ECO:0000256" key="6">
    <source>
        <dbReference type="ARBA" id="ARBA00023180"/>
    </source>
</evidence>
<evidence type="ECO:0000256" key="7">
    <source>
        <dbReference type="SAM" id="MobiDB-lite"/>
    </source>
</evidence>
<evidence type="ECO:0000313" key="10">
    <source>
        <dbReference type="Proteomes" id="UP000694866"/>
    </source>
</evidence>
<gene>
    <name evidence="11" type="primary">prom</name>
</gene>
<dbReference type="GeneID" id="105264029"/>
<evidence type="ECO:0000256" key="2">
    <source>
        <dbReference type="ARBA" id="ARBA00006058"/>
    </source>
</evidence>
<feature type="transmembrane region" description="Helical" evidence="8">
    <location>
        <begin position="175"/>
        <end position="198"/>
    </location>
</feature>
<dbReference type="AlphaFoldDB" id="A0A9R1SXE4"/>
<evidence type="ECO:0000313" key="11">
    <source>
        <dbReference type="RefSeq" id="XP_011298903.1"/>
    </source>
</evidence>
<keyword evidence="4 8" id="KW-1133">Transmembrane helix</keyword>
<sequence>MFNSIAIAVVLIAVGKSIGFQSQYLSTTQPAFPANENEAIYWMDNGEPVWNVTRTKTLAQPHKWTLLKPTLDFPKTPPEDQFKMAQLLAENQLLSADFLHHFLTAIQPYDIQLDLLRDALEDRITPSKLISESMHMEVGFLSLLGVCCILACVIPGTELWLACRPIRDYKPSEHPGFLAFLLSILVLLLGIGMSGMIISNESANVGISKIPIAVETAIEDFRDYHTGTTGHIRKCLTRSLDVASEAIMADLDNVEELLGKPVQVDLATETGLQTALEGFFQVSNTSQELSSRAKNLLKEGERARDLVAGLSRDVDGLRRELESLAAACAPQDRPLCATINPAGLTVSLRIERLLRDERLLRLREVSQDNLTEAGRQARGEYLYVPHYIARRTLEARNYIRREINLARTRIFEEARTIESTSTELNGQLKTIRKIANYVAPYIEGVEEGRWLAGIGAVMGVLLVWILLMGALICHCGSAKGKIRPTLLCGAVVSCLVSIGLWGVVIGALGISTHTEMLVCRPLEDPNYRTLETILESKLFLGQPLSMPLKELLQKCEQNEAVYPAFPLGKTTNLEQLADYWMWPGLSKAFSLLKVDLKGFKILTRSLEGKLESLLYACRPNLTEHKIMIRGPILNQDMTTMTNQIHNVGDQLADRRSSKAFVGISAAMHSLIVKKVRPLMEIQDNLIDQLTTLEMQLEPFYRKANQTLVHLRAIQSYIDDQGDVIAQMKTKTYVERLTGYLDQWRTHVFNEMRAGVTKCRPLWDIANSIKLLMCQHVLGPLNGCWFVTVLCILVMMLSTPVAHTLAAVYRRDSKKIDDFPSGIITPPDTQSINRDTWRTPVPPPPQGNWVTI</sequence>
<dbReference type="InterPro" id="IPR008795">
    <property type="entry name" value="Prominin"/>
</dbReference>
<feature type="transmembrane region" description="Helical" evidence="8">
    <location>
        <begin position="138"/>
        <end position="163"/>
    </location>
</feature>
<feature type="transmembrane region" description="Helical" evidence="8">
    <location>
        <begin position="450"/>
        <end position="473"/>
    </location>
</feature>
<keyword evidence="10" id="KW-1185">Reference proteome</keyword>
<feature type="region of interest" description="Disordered" evidence="7">
    <location>
        <begin position="831"/>
        <end position="851"/>
    </location>
</feature>
<reference evidence="11" key="1">
    <citation type="submission" date="2025-08" db="UniProtKB">
        <authorList>
            <consortium name="RefSeq"/>
        </authorList>
    </citation>
    <scope>IDENTIFICATION</scope>
</reference>
<evidence type="ECO:0000256" key="9">
    <source>
        <dbReference type="SAM" id="SignalP"/>
    </source>
</evidence>
<dbReference type="CTD" id="246493"/>
<feature type="transmembrane region" description="Helical" evidence="8">
    <location>
        <begin position="485"/>
        <end position="510"/>
    </location>
</feature>
<dbReference type="PANTHER" id="PTHR22730:SF1">
    <property type="entry name" value="PROMININ-LIKE PROTEIN"/>
    <property type="match status" value="1"/>
</dbReference>
<keyword evidence="3 8" id="KW-0812">Transmembrane</keyword>
<dbReference type="KEGG" id="fas:105264029"/>
<feature type="chain" id="PRO_5040232411" evidence="9">
    <location>
        <begin position="20"/>
        <end position="851"/>
    </location>
</feature>
<comment type="subcellular location">
    <subcellularLocation>
        <location evidence="1">Membrane</location>
        <topology evidence="1">Multi-pass membrane protein</topology>
    </subcellularLocation>
</comment>
<evidence type="ECO:0000256" key="5">
    <source>
        <dbReference type="ARBA" id="ARBA00023136"/>
    </source>
</evidence>
<organism evidence="10 11">
    <name type="scientific">Fopius arisanus</name>
    <dbReference type="NCBI Taxonomy" id="64838"/>
    <lineage>
        <taxon>Eukaryota</taxon>
        <taxon>Metazoa</taxon>
        <taxon>Ecdysozoa</taxon>
        <taxon>Arthropoda</taxon>
        <taxon>Hexapoda</taxon>
        <taxon>Insecta</taxon>
        <taxon>Pterygota</taxon>
        <taxon>Neoptera</taxon>
        <taxon>Endopterygota</taxon>
        <taxon>Hymenoptera</taxon>
        <taxon>Apocrita</taxon>
        <taxon>Ichneumonoidea</taxon>
        <taxon>Braconidae</taxon>
        <taxon>Opiinae</taxon>
        <taxon>Fopius</taxon>
    </lineage>
</organism>
<dbReference type="PANTHER" id="PTHR22730">
    <property type="entry name" value="PROMININ PROM PROTEIN"/>
    <property type="match status" value="1"/>
</dbReference>
<keyword evidence="6" id="KW-0325">Glycoprotein</keyword>
<evidence type="ECO:0000256" key="1">
    <source>
        <dbReference type="ARBA" id="ARBA00004141"/>
    </source>
</evidence>
<dbReference type="Pfam" id="PF05478">
    <property type="entry name" value="Prominin"/>
    <property type="match status" value="1"/>
</dbReference>
<comment type="similarity">
    <text evidence="2">Belongs to the prominin family.</text>
</comment>
<evidence type="ECO:0000256" key="8">
    <source>
        <dbReference type="SAM" id="Phobius"/>
    </source>
</evidence>
<dbReference type="RefSeq" id="XP_011298903.1">
    <property type="nucleotide sequence ID" value="XM_011300601.1"/>
</dbReference>
<feature type="transmembrane region" description="Helical" evidence="8">
    <location>
        <begin position="784"/>
        <end position="808"/>
    </location>
</feature>
<evidence type="ECO:0000256" key="3">
    <source>
        <dbReference type="ARBA" id="ARBA00022692"/>
    </source>
</evidence>
<accession>A0A9R1SXE4</accession>
<protein>
    <submittedName>
        <fullName evidence="11">Prominin-1-A</fullName>
    </submittedName>
</protein>
<dbReference type="Proteomes" id="UP000694866">
    <property type="component" value="Unplaced"/>
</dbReference>
<keyword evidence="5 8" id="KW-0472">Membrane</keyword>
<evidence type="ECO:0000256" key="4">
    <source>
        <dbReference type="ARBA" id="ARBA00022989"/>
    </source>
</evidence>